<dbReference type="InterPro" id="IPR036390">
    <property type="entry name" value="WH_DNA-bd_sf"/>
</dbReference>
<comment type="caution">
    <text evidence="6">The sequence shown here is derived from an EMBL/GenBank/DDBJ whole genome shotgun (WGS) entry which is preliminary data.</text>
</comment>
<evidence type="ECO:0000256" key="4">
    <source>
        <dbReference type="ARBA" id="ARBA00023163"/>
    </source>
</evidence>
<gene>
    <name evidence="6" type="ORF">I4X03_005500</name>
</gene>
<dbReference type="Gene3D" id="3.40.190.290">
    <property type="match status" value="1"/>
</dbReference>
<accession>A0ABS7SKI8</accession>
<dbReference type="CDD" id="cd08422">
    <property type="entry name" value="PBP2_CrgA_like"/>
    <property type="match status" value="1"/>
</dbReference>
<keyword evidence="3" id="KW-0238">DNA-binding</keyword>
<evidence type="ECO:0000256" key="1">
    <source>
        <dbReference type="ARBA" id="ARBA00009437"/>
    </source>
</evidence>
<feature type="domain" description="HTH lysR-type" evidence="5">
    <location>
        <begin position="1"/>
        <end position="59"/>
    </location>
</feature>
<evidence type="ECO:0000256" key="3">
    <source>
        <dbReference type="ARBA" id="ARBA00023125"/>
    </source>
</evidence>
<evidence type="ECO:0000313" key="6">
    <source>
        <dbReference type="EMBL" id="MBZ2206709.1"/>
    </source>
</evidence>
<dbReference type="InterPro" id="IPR000847">
    <property type="entry name" value="LysR_HTH_N"/>
</dbReference>
<dbReference type="InterPro" id="IPR036388">
    <property type="entry name" value="WH-like_DNA-bd_sf"/>
</dbReference>
<reference evidence="6 7" key="1">
    <citation type="submission" date="2021-01" db="EMBL/GenBank/DDBJ databases">
        <authorList>
            <person name="Ruan W."/>
            <person name="Khan S.A."/>
            <person name="Jeon C.O."/>
        </authorList>
    </citation>
    <scope>NUCLEOTIDE SEQUENCE [LARGE SCALE GENOMIC DNA]</scope>
    <source>
        <strain evidence="6 7">R798</strain>
    </source>
</reference>
<evidence type="ECO:0000256" key="2">
    <source>
        <dbReference type="ARBA" id="ARBA00023015"/>
    </source>
</evidence>
<sequence length="319" mass="35291">MDRLQSMRVFAKVVEMGSFAKAAESLDLSATVVTRNLADLETHLGTRLLNRTTRKLSLTESGQVYLARVRQILADIDDADAEVSSQSRNATGTLRIYCHPAFGQAQLGRLLPLYARAMPDVVLDVTLSDHGVDLVQEGFDIGIFLGVQKFDSSMVARKLATSNLILCASPDYLARRGEPSAPADLSSHDCLNFAYEQVRHHWPIQWDDQHVNVPIHSRMISNNGGLLRDASLAGMGVAIRSSFTIEDDLTSGRLVQLLKGHHLGQTSVMMVYPSRRLMSWKTRTFIDFLAARFPRPECDPWLADAEVTGPAGPSCWANR</sequence>
<dbReference type="Pfam" id="PF03466">
    <property type="entry name" value="LysR_substrate"/>
    <property type="match status" value="1"/>
</dbReference>
<evidence type="ECO:0000313" key="7">
    <source>
        <dbReference type="Proteomes" id="UP000809349"/>
    </source>
</evidence>
<comment type="similarity">
    <text evidence="1">Belongs to the LysR transcriptional regulatory family.</text>
</comment>
<dbReference type="InterPro" id="IPR005119">
    <property type="entry name" value="LysR_subst-bd"/>
</dbReference>
<dbReference type="PANTHER" id="PTHR30537:SF5">
    <property type="entry name" value="HTH-TYPE TRANSCRIPTIONAL ACTIVATOR TTDR-RELATED"/>
    <property type="match status" value="1"/>
</dbReference>
<protein>
    <submittedName>
        <fullName evidence="6">LysR family transcriptional regulator</fullName>
    </submittedName>
</protein>
<dbReference type="Pfam" id="PF00126">
    <property type="entry name" value="HTH_1"/>
    <property type="match status" value="1"/>
</dbReference>
<dbReference type="RefSeq" id="WP_223466890.1">
    <property type="nucleotide sequence ID" value="NZ_JAFBIL020000002.1"/>
</dbReference>
<dbReference type="SUPFAM" id="SSF46785">
    <property type="entry name" value="Winged helix' DNA-binding domain"/>
    <property type="match status" value="1"/>
</dbReference>
<dbReference type="Proteomes" id="UP000809349">
    <property type="component" value="Unassembled WGS sequence"/>
</dbReference>
<name>A0ABS7SKI8_9BURK</name>
<keyword evidence="4" id="KW-0804">Transcription</keyword>
<keyword evidence="2" id="KW-0805">Transcription regulation</keyword>
<proteinExistence type="inferred from homology"/>
<evidence type="ECO:0000259" key="5">
    <source>
        <dbReference type="PROSITE" id="PS50931"/>
    </source>
</evidence>
<organism evidence="6 7">
    <name type="scientific">Massilia soli</name>
    <dbReference type="NCBI Taxonomy" id="2792854"/>
    <lineage>
        <taxon>Bacteria</taxon>
        <taxon>Pseudomonadati</taxon>
        <taxon>Pseudomonadota</taxon>
        <taxon>Betaproteobacteria</taxon>
        <taxon>Burkholderiales</taxon>
        <taxon>Oxalobacteraceae</taxon>
        <taxon>Telluria group</taxon>
        <taxon>Massilia</taxon>
    </lineage>
</organism>
<dbReference type="PANTHER" id="PTHR30537">
    <property type="entry name" value="HTH-TYPE TRANSCRIPTIONAL REGULATOR"/>
    <property type="match status" value="1"/>
</dbReference>
<keyword evidence="7" id="KW-1185">Reference proteome</keyword>
<dbReference type="PROSITE" id="PS50931">
    <property type="entry name" value="HTH_LYSR"/>
    <property type="match status" value="1"/>
</dbReference>
<dbReference type="InterPro" id="IPR058163">
    <property type="entry name" value="LysR-type_TF_proteobact-type"/>
</dbReference>
<dbReference type="EMBL" id="JAFBIL020000002">
    <property type="protein sequence ID" value="MBZ2206709.1"/>
    <property type="molecule type" value="Genomic_DNA"/>
</dbReference>
<reference evidence="6 7" key="2">
    <citation type="submission" date="2021-08" db="EMBL/GenBank/DDBJ databases">
        <title>Massilia sp. R798.</title>
        <authorList>
            <person name="Baek J.H."/>
            <person name="Jung H.S."/>
            <person name="Kim K.R."/>
            <person name="Jeon C.O."/>
        </authorList>
    </citation>
    <scope>NUCLEOTIDE SEQUENCE [LARGE SCALE GENOMIC DNA]</scope>
    <source>
        <strain evidence="6 7">R798</strain>
    </source>
</reference>
<dbReference type="Gene3D" id="1.10.10.10">
    <property type="entry name" value="Winged helix-like DNA-binding domain superfamily/Winged helix DNA-binding domain"/>
    <property type="match status" value="1"/>
</dbReference>
<dbReference type="SUPFAM" id="SSF53850">
    <property type="entry name" value="Periplasmic binding protein-like II"/>
    <property type="match status" value="1"/>
</dbReference>